<feature type="region of interest" description="Disordered" evidence="8">
    <location>
        <begin position="1"/>
        <end position="30"/>
    </location>
</feature>
<dbReference type="InterPro" id="IPR013099">
    <property type="entry name" value="K_chnl_dom"/>
</dbReference>
<dbReference type="Gene3D" id="1.20.120.350">
    <property type="entry name" value="Voltage-gated potassium channels. Chain C"/>
    <property type="match status" value="1"/>
</dbReference>
<dbReference type="EMBL" id="CP065047">
    <property type="protein sequence ID" value="QPI36104.1"/>
    <property type="molecule type" value="Genomic_DNA"/>
</dbReference>
<protein>
    <submittedName>
        <fullName evidence="11">Ion transporter</fullName>
    </submittedName>
</protein>
<evidence type="ECO:0000256" key="5">
    <source>
        <dbReference type="ARBA" id="ARBA00023065"/>
    </source>
</evidence>
<feature type="transmembrane region" description="Helical" evidence="9">
    <location>
        <begin position="173"/>
        <end position="192"/>
    </location>
</feature>
<sequence>MAGRSTPQRSRRGSSTSSVPGPRQDKVSKPTREQLWAQRTEWPLALVAVAFIAIYSVQVLGRPTGAEAHFLWLASWGAWSLFVGDYFARLLLASNRRKWFLQHLFDLLIVALPLMRPLRMLRLVVFFGVLQKAIGDAVRGRILIYTISGVMLLIYVASLAILDTERGQRGATITSFGEAVWWSITTVTTIGYGHLYPITVTGRVIAVLLMIGGISLVGVVTASLASWIVEEVSETDVRSQAATAAEIDELRHEIRALAEAVRQRDAAGRSLEAEEPAG</sequence>
<dbReference type="InterPro" id="IPR027359">
    <property type="entry name" value="Volt_channel_dom_sf"/>
</dbReference>
<keyword evidence="5" id="KW-0406">Ion transport</keyword>
<dbReference type="KEGG" id="mku:I2456_16180"/>
<proteinExistence type="predicted"/>
<feature type="transmembrane region" description="Helical" evidence="9">
    <location>
        <begin position="204"/>
        <end position="229"/>
    </location>
</feature>
<organism evidence="11 12">
    <name type="scientific">Mycobacterium kubicae</name>
    <dbReference type="NCBI Taxonomy" id="120959"/>
    <lineage>
        <taxon>Bacteria</taxon>
        <taxon>Bacillati</taxon>
        <taxon>Actinomycetota</taxon>
        <taxon>Actinomycetes</taxon>
        <taxon>Mycobacteriales</taxon>
        <taxon>Mycobacteriaceae</taxon>
        <taxon>Mycobacterium</taxon>
        <taxon>Mycobacterium simiae complex</taxon>
    </lineage>
</organism>
<evidence type="ECO:0000256" key="9">
    <source>
        <dbReference type="SAM" id="Phobius"/>
    </source>
</evidence>
<dbReference type="Pfam" id="PF07885">
    <property type="entry name" value="Ion_trans_2"/>
    <property type="match status" value="1"/>
</dbReference>
<keyword evidence="2" id="KW-0813">Transport</keyword>
<name>A0AAX1J6Y4_9MYCO</name>
<dbReference type="SUPFAM" id="SSF81324">
    <property type="entry name" value="Voltage-gated potassium channels"/>
    <property type="match status" value="1"/>
</dbReference>
<evidence type="ECO:0000313" key="12">
    <source>
        <dbReference type="Proteomes" id="UP000663583"/>
    </source>
</evidence>
<evidence type="ECO:0000256" key="4">
    <source>
        <dbReference type="ARBA" id="ARBA00022989"/>
    </source>
</evidence>
<keyword evidence="3 9" id="KW-0812">Transmembrane</keyword>
<feature type="transmembrane region" description="Helical" evidence="9">
    <location>
        <begin position="42"/>
        <end position="61"/>
    </location>
</feature>
<dbReference type="InterPro" id="IPR028325">
    <property type="entry name" value="VG_K_chnl"/>
</dbReference>
<evidence type="ECO:0000259" key="10">
    <source>
        <dbReference type="Pfam" id="PF07885"/>
    </source>
</evidence>
<evidence type="ECO:0000313" key="11">
    <source>
        <dbReference type="EMBL" id="QPI36104.1"/>
    </source>
</evidence>
<dbReference type="GO" id="GO:0001508">
    <property type="term" value="P:action potential"/>
    <property type="evidence" value="ECO:0007669"/>
    <property type="project" value="TreeGrafter"/>
</dbReference>
<evidence type="ECO:0000256" key="7">
    <source>
        <dbReference type="ARBA" id="ARBA00023303"/>
    </source>
</evidence>
<feature type="transmembrane region" description="Helical" evidence="9">
    <location>
        <begin position="73"/>
        <end position="92"/>
    </location>
</feature>
<dbReference type="GO" id="GO:0008076">
    <property type="term" value="C:voltage-gated potassium channel complex"/>
    <property type="evidence" value="ECO:0007669"/>
    <property type="project" value="InterPro"/>
</dbReference>
<reference evidence="11" key="1">
    <citation type="submission" date="2020-11" db="EMBL/GenBank/DDBJ databases">
        <title>Intraspecies plasmid and genomic variation of Mycobacterium kubicae revealed by the complete genome sequences of two clinical isolates.</title>
        <authorList>
            <person name="Hendrix J.R."/>
            <person name="Epperson L.E."/>
            <person name="Honda J.R."/>
            <person name="Strong M."/>
        </authorList>
    </citation>
    <scope>NUCLEOTIDE SEQUENCE</scope>
    <source>
        <strain evidence="11">JCM 13573</strain>
    </source>
</reference>
<dbReference type="PRINTS" id="PR00169">
    <property type="entry name" value="KCHANNEL"/>
</dbReference>
<feature type="domain" description="Potassium channel" evidence="10">
    <location>
        <begin position="151"/>
        <end position="229"/>
    </location>
</feature>
<dbReference type="AlphaFoldDB" id="A0AAX1J6Y4"/>
<dbReference type="PANTHER" id="PTHR11537:SF254">
    <property type="entry name" value="POTASSIUM VOLTAGE-GATED CHANNEL PROTEIN SHAB"/>
    <property type="match status" value="1"/>
</dbReference>
<keyword evidence="6 9" id="KW-0472">Membrane</keyword>
<feature type="compositionally biased region" description="Polar residues" evidence="8">
    <location>
        <begin position="1"/>
        <end position="19"/>
    </location>
</feature>
<dbReference type="Proteomes" id="UP000663583">
    <property type="component" value="Chromosome"/>
</dbReference>
<gene>
    <name evidence="11" type="ORF">I2456_16180</name>
</gene>
<accession>A0AAX1J6Y4</accession>
<comment type="subcellular location">
    <subcellularLocation>
        <location evidence="1">Membrane</location>
        <topology evidence="1">Multi-pass membrane protein</topology>
    </subcellularLocation>
</comment>
<dbReference type="Gene3D" id="1.20.5.110">
    <property type="match status" value="1"/>
</dbReference>
<keyword evidence="7" id="KW-0407">Ion channel</keyword>
<evidence type="ECO:0000256" key="3">
    <source>
        <dbReference type="ARBA" id="ARBA00022692"/>
    </source>
</evidence>
<dbReference type="GO" id="GO:0005249">
    <property type="term" value="F:voltage-gated potassium channel activity"/>
    <property type="evidence" value="ECO:0007669"/>
    <property type="project" value="InterPro"/>
</dbReference>
<dbReference type="PANTHER" id="PTHR11537">
    <property type="entry name" value="VOLTAGE-GATED POTASSIUM CHANNEL"/>
    <property type="match status" value="1"/>
</dbReference>
<dbReference type="Gene3D" id="1.10.287.70">
    <property type="match status" value="1"/>
</dbReference>
<evidence type="ECO:0000256" key="6">
    <source>
        <dbReference type="ARBA" id="ARBA00023136"/>
    </source>
</evidence>
<evidence type="ECO:0000256" key="1">
    <source>
        <dbReference type="ARBA" id="ARBA00004141"/>
    </source>
</evidence>
<keyword evidence="4 9" id="KW-1133">Transmembrane helix</keyword>
<evidence type="ECO:0000256" key="8">
    <source>
        <dbReference type="SAM" id="MobiDB-lite"/>
    </source>
</evidence>
<feature type="transmembrane region" description="Helical" evidence="9">
    <location>
        <begin position="142"/>
        <end position="161"/>
    </location>
</feature>
<evidence type="ECO:0000256" key="2">
    <source>
        <dbReference type="ARBA" id="ARBA00022448"/>
    </source>
</evidence>